<protein>
    <submittedName>
        <fullName evidence="2">Uncharacterized protein</fullName>
    </submittedName>
</protein>
<sequence length="67" mass="7486">MERGLNSVSGSVLFRLCRALKVPCTHFEEILAPEDEQPPMPPAPKPRGRPKKAEAKEPAKPKKNPRK</sequence>
<dbReference type="Proteomes" id="UP000324974">
    <property type="component" value="Chromosome"/>
</dbReference>
<proteinExistence type="predicted"/>
<dbReference type="KEGG" id="lrs:PX52LOC_04715"/>
<feature type="compositionally biased region" description="Basic and acidic residues" evidence="1">
    <location>
        <begin position="51"/>
        <end position="60"/>
    </location>
</feature>
<evidence type="ECO:0000256" key="1">
    <source>
        <dbReference type="SAM" id="MobiDB-lite"/>
    </source>
</evidence>
<evidence type="ECO:0000313" key="2">
    <source>
        <dbReference type="EMBL" id="QEL17716.1"/>
    </source>
</evidence>
<name>A0A5C1AI88_9BACT</name>
<evidence type="ECO:0000313" key="3">
    <source>
        <dbReference type="Proteomes" id="UP000324974"/>
    </source>
</evidence>
<dbReference type="EMBL" id="CP042425">
    <property type="protein sequence ID" value="QEL17716.1"/>
    <property type="molecule type" value="Genomic_DNA"/>
</dbReference>
<accession>A0A5C1AI88</accession>
<feature type="region of interest" description="Disordered" evidence="1">
    <location>
        <begin position="31"/>
        <end position="67"/>
    </location>
</feature>
<organism evidence="2 3">
    <name type="scientific">Limnoglobus roseus</name>
    <dbReference type="NCBI Taxonomy" id="2598579"/>
    <lineage>
        <taxon>Bacteria</taxon>
        <taxon>Pseudomonadati</taxon>
        <taxon>Planctomycetota</taxon>
        <taxon>Planctomycetia</taxon>
        <taxon>Gemmatales</taxon>
        <taxon>Gemmataceae</taxon>
        <taxon>Limnoglobus</taxon>
    </lineage>
</organism>
<reference evidence="3" key="1">
    <citation type="submission" date="2019-08" db="EMBL/GenBank/DDBJ databases">
        <title>Limnoglobus roseus gen. nov., sp. nov., a novel freshwater planctomycete with a giant genome from the family Gemmataceae.</title>
        <authorList>
            <person name="Kulichevskaya I.S."/>
            <person name="Naumoff D.G."/>
            <person name="Miroshnikov K."/>
            <person name="Ivanova A."/>
            <person name="Philippov D.A."/>
            <person name="Hakobyan A."/>
            <person name="Rijpstra I.C."/>
            <person name="Sinninghe Damste J.S."/>
            <person name="Liesack W."/>
            <person name="Dedysh S.N."/>
        </authorList>
    </citation>
    <scope>NUCLEOTIDE SEQUENCE [LARGE SCALE GENOMIC DNA]</scope>
    <source>
        <strain evidence="3">PX52</strain>
    </source>
</reference>
<keyword evidence="3" id="KW-1185">Reference proteome</keyword>
<dbReference type="AlphaFoldDB" id="A0A5C1AI88"/>
<gene>
    <name evidence="2" type="ORF">PX52LOC_04715</name>
</gene>